<evidence type="ECO:0000313" key="2">
    <source>
        <dbReference type="EMBL" id="RIW30940.1"/>
    </source>
</evidence>
<dbReference type="GO" id="GO:0016747">
    <property type="term" value="F:acyltransferase activity, transferring groups other than amino-acyl groups"/>
    <property type="evidence" value="ECO:0007669"/>
    <property type="project" value="InterPro"/>
</dbReference>
<dbReference type="SUPFAM" id="SSF55729">
    <property type="entry name" value="Acyl-CoA N-acyltransferases (Nat)"/>
    <property type="match status" value="1"/>
</dbReference>
<proteinExistence type="predicted"/>
<dbReference type="OrthoDB" id="511027at2"/>
<keyword evidence="3" id="KW-1185">Reference proteome</keyword>
<dbReference type="InterPro" id="IPR016181">
    <property type="entry name" value="Acyl_CoA_acyltransferase"/>
</dbReference>
<evidence type="ECO:0000313" key="3">
    <source>
        <dbReference type="Proteomes" id="UP000265801"/>
    </source>
</evidence>
<gene>
    <name evidence="2" type="ORF">D3H55_16025</name>
</gene>
<dbReference type="Pfam" id="PF00583">
    <property type="entry name" value="Acetyltransf_1"/>
    <property type="match status" value="1"/>
</dbReference>
<protein>
    <recommendedName>
        <fullName evidence="1">N-acetyltransferase domain-containing protein</fullName>
    </recommendedName>
</protein>
<dbReference type="Gene3D" id="3.40.630.30">
    <property type="match status" value="1"/>
</dbReference>
<organism evidence="2 3">
    <name type="scientific">Bacillus salacetis</name>
    <dbReference type="NCBI Taxonomy" id="2315464"/>
    <lineage>
        <taxon>Bacteria</taxon>
        <taxon>Bacillati</taxon>
        <taxon>Bacillota</taxon>
        <taxon>Bacilli</taxon>
        <taxon>Bacillales</taxon>
        <taxon>Bacillaceae</taxon>
        <taxon>Bacillus</taxon>
    </lineage>
</organism>
<reference evidence="2 3" key="1">
    <citation type="submission" date="2018-09" db="EMBL/GenBank/DDBJ databases">
        <title>Bacillus saliacetes sp. nov., isolated from Thai shrimp paste (Ka-pi).</title>
        <authorList>
            <person name="Daroonpunt R."/>
            <person name="Tanasupawat S."/>
            <person name="Yiamsombut S."/>
        </authorList>
    </citation>
    <scope>NUCLEOTIDE SEQUENCE [LARGE SCALE GENOMIC DNA]</scope>
    <source>
        <strain evidence="2 3">SKP7-4</strain>
    </source>
</reference>
<comment type="caution">
    <text evidence="2">The sequence shown here is derived from an EMBL/GenBank/DDBJ whole genome shotgun (WGS) entry which is preliminary data.</text>
</comment>
<name>A0A3A1QTH9_9BACI</name>
<accession>A0A3A1QTH9</accession>
<dbReference type="InterPro" id="IPR000182">
    <property type="entry name" value="GNAT_dom"/>
</dbReference>
<dbReference type="Proteomes" id="UP000265801">
    <property type="component" value="Unassembled WGS sequence"/>
</dbReference>
<evidence type="ECO:0000259" key="1">
    <source>
        <dbReference type="Pfam" id="PF00583"/>
    </source>
</evidence>
<sequence length="82" mass="9105">MPHIEAYTASEGRIFYIGLSPSFRGQGLAAAVHQYAAASLRLELNADIYIGVTDKDNLPMKRVFVKNGCRKVQTLEIYSSNK</sequence>
<dbReference type="EMBL" id="QXIR01000024">
    <property type="protein sequence ID" value="RIW30940.1"/>
    <property type="molecule type" value="Genomic_DNA"/>
</dbReference>
<feature type="domain" description="N-acetyltransferase" evidence="1">
    <location>
        <begin position="11"/>
        <end position="68"/>
    </location>
</feature>
<dbReference type="AlphaFoldDB" id="A0A3A1QTH9"/>